<dbReference type="InParanoid" id="Q9RVX7"/>
<evidence type="ECO:0000313" key="4">
    <source>
        <dbReference type="Proteomes" id="UP000002524"/>
    </source>
</evidence>
<dbReference type="HOGENOM" id="CLU_039814_0_0_0"/>
<sequence length="501" mass="52643">MIKGKELLGRPVVAVSNGAQVDNVHDVVFDHQGNRVLALLVEEGGWLRAAKAVPFGRVQSIGEKAVMIATPEDVVNTGRDPVLKEALAGKTNLIGMTLLTTDGQTLGKITDVYFDERSGQVEGYEASGGLFADMTNGRTFIPAPQSIQIGKDSAIVPAGVAAAMREQAPGGIRGAFHTAGKSLGGAVQGAADSVRGAYEDTSRSVRENYEQVSANVAEAAREGQQQARAAASDLRSRVQGGAEDLREASAERQKDFVVGKVAGQDVRTDNGVLIVAKGTTIDEGQARFAEQNGALPALLAAAAGGSVREGVRDLLADPSSDAGDVVGRRVQEDVRSSVGSLIAVQGQIVTPEVAERARELGLEERLVAATQAPGLQTPPVPDRAELREQASDLRDNLADGLSNVSQNVSQGANELLGRAKSWLGERREDLEDSLDRQEQEAYQARIRDALGRPVTRAVLTRTDRVILQPGELVTHAALDEARAAGVLGLLLDSVDGGAPLS</sequence>
<dbReference type="InterPro" id="IPR027275">
    <property type="entry name" value="PRC-brl_dom"/>
</dbReference>
<gene>
    <name evidence="3" type="ordered locus">DR_0894</name>
</gene>
<dbReference type="STRING" id="243230.DR_0894"/>
<accession>Q9RVX7</accession>
<dbReference type="OrthoDB" id="53812at2"/>
<dbReference type="eggNOG" id="COG3881">
    <property type="taxonomic scope" value="Bacteria"/>
</dbReference>
<dbReference type="AlphaFoldDB" id="Q9RVX7"/>
<dbReference type="PATRIC" id="fig|243230.17.peg.1080"/>
<dbReference type="EMBL" id="AE000513">
    <property type="protein sequence ID" value="AAF10477.1"/>
    <property type="molecule type" value="Genomic_DNA"/>
</dbReference>
<dbReference type="PIR" id="B75462">
    <property type="entry name" value="B75462"/>
</dbReference>
<feature type="domain" description="PRC-barrel" evidence="2">
    <location>
        <begin position="91"/>
        <end position="158"/>
    </location>
</feature>
<dbReference type="RefSeq" id="WP_010887539.1">
    <property type="nucleotide sequence ID" value="NC_001263.1"/>
</dbReference>
<dbReference type="SUPFAM" id="SSF50346">
    <property type="entry name" value="PRC-barrel domain"/>
    <property type="match status" value="2"/>
</dbReference>
<dbReference type="Gene3D" id="2.30.30.240">
    <property type="entry name" value="PRC-barrel domain"/>
    <property type="match status" value="2"/>
</dbReference>
<feature type="coiled-coil region" evidence="1">
    <location>
        <begin position="383"/>
        <end position="447"/>
    </location>
</feature>
<dbReference type="Proteomes" id="UP000002524">
    <property type="component" value="Chromosome 1"/>
</dbReference>
<proteinExistence type="predicted"/>
<dbReference type="GeneID" id="69517139"/>
<protein>
    <recommendedName>
        <fullName evidence="2">PRC-barrel domain-containing protein</fullName>
    </recommendedName>
</protein>
<dbReference type="EnsemblBacteria" id="AAF10477">
    <property type="protein sequence ID" value="AAF10477"/>
    <property type="gene ID" value="DR_0894"/>
</dbReference>
<evidence type="ECO:0000313" key="3">
    <source>
        <dbReference type="EMBL" id="AAF10477.1"/>
    </source>
</evidence>
<dbReference type="PaxDb" id="243230-DR_0894"/>
<evidence type="ECO:0000256" key="1">
    <source>
        <dbReference type="SAM" id="Coils"/>
    </source>
</evidence>
<dbReference type="Pfam" id="PF05239">
    <property type="entry name" value="PRC"/>
    <property type="match status" value="2"/>
</dbReference>
<dbReference type="KEGG" id="dra:DR_0894"/>
<keyword evidence="1" id="KW-0175">Coiled coil</keyword>
<keyword evidence="4" id="KW-1185">Reference proteome</keyword>
<organism evidence="3 4">
    <name type="scientific">Deinococcus radiodurans (strain ATCC 13939 / DSM 20539 / JCM 16871 / CCUG 27074 / LMG 4051 / NBRC 15346 / NCIMB 9279 / VKM B-1422 / R1)</name>
    <dbReference type="NCBI Taxonomy" id="243230"/>
    <lineage>
        <taxon>Bacteria</taxon>
        <taxon>Thermotogati</taxon>
        <taxon>Deinococcota</taxon>
        <taxon>Deinococci</taxon>
        <taxon>Deinococcales</taxon>
        <taxon>Deinococcaceae</taxon>
        <taxon>Deinococcus</taxon>
    </lineage>
</organism>
<feature type="domain" description="PRC-barrel" evidence="2">
    <location>
        <begin position="2"/>
        <end position="74"/>
    </location>
</feature>
<name>Q9RVX7_DEIRA</name>
<dbReference type="InterPro" id="IPR011033">
    <property type="entry name" value="PRC_barrel-like_sf"/>
</dbReference>
<reference evidence="3 4" key="1">
    <citation type="journal article" date="1999" name="Science">
        <title>Genome sequence of the radioresistant bacterium Deinococcus radiodurans R1.</title>
        <authorList>
            <person name="White O."/>
            <person name="Eisen J.A."/>
            <person name="Heidelberg J.F."/>
            <person name="Hickey E.K."/>
            <person name="Peterson J.D."/>
            <person name="Dodson R.J."/>
            <person name="Haft D.H."/>
            <person name="Gwinn M.L."/>
            <person name="Nelson W.C."/>
            <person name="Richardson D.L."/>
            <person name="Moffat K.S."/>
            <person name="Qin H."/>
            <person name="Jiang L."/>
            <person name="Pamphile W."/>
            <person name="Crosby M."/>
            <person name="Shen M."/>
            <person name="Vamathevan J.J."/>
            <person name="Lam P."/>
            <person name="McDonald L."/>
            <person name="Utterback T."/>
            <person name="Zalewski C."/>
            <person name="Makarova K.S."/>
            <person name="Aravind L."/>
            <person name="Daly M.J."/>
            <person name="Minton K.W."/>
            <person name="Fleischmann R.D."/>
            <person name="Ketchum K.A."/>
            <person name="Nelson K.E."/>
            <person name="Salzberg S."/>
            <person name="Smith H.O."/>
            <person name="Venter J.C."/>
            <person name="Fraser C.M."/>
        </authorList>
    </citation>
    <scope>NUCLEOTIDE SEQUENCE [LARGE SCALE GENOMIC DNA]</scope>
    <source>
        <strain evidence="4">ATCC 13939 / DSM 20539 / JCM 16871 / LMG 4051 / NBRC 15346 / NCIMB 9279 / R1 / VKM B-1422</strain>
    </source>
</reference>
<evidence type="ECO:0000259" key="2">
    <source>
        <dbReference type="Pfam" id="PF05239"/>
    </source>
</evidence>